<feature type="transmembrane region" description="Helical" evidence="6">
    <location>
        <begin position="73"/>
        <end position="91"/>
    </location>
</feature>
<dbReference type="InterPro" id="IPR002549">
    <property type="entry name" value="AI-2E-like"/>
</dbReference>
<feature type="transmembrane region" description="Helical" evidence="6">
    <location>
        <begin position="273"/>
        <end position="300"/>
    </location>
</feature>
<evidence type="ECO:0000256" key="3">
    <source>
        <dbReference type="ARBA" id="ARBA00022692"/>
    </source>
</evidence>
<feature type="transmembrane region" description="Helical" evidence="6">
    <location>
        <begin position="242"/>
        <end position="267"/>
    </location>
</feature>
<evidence type="ECO:0000256" key="2">
    <source>
        <dbReference type="ARBA" id="ARBA00009773"/>
    </source>
</evidence>
<evidence type="ECO:0000256" key="6">
    <source>
        <dbReference type="SAM" id="Phobius"/>
    </source>
</evidence>
<dbReference type="Proteomes" id="UP001597299">
    <property type="component" value="Unassembled WGS sequence"/>
</dbReference>
<comment type="similarity">
    <text evidence="2">Belongs to the autoinducer-2 exporter (AI-2E) (TC 2.A.86) family.</text>
</comment>
<feature type="transmembrane region" description="Helical" evidence="6">
    <location>
        <begin position="354"/>
        <end position="379"/>
    </location>
</feature>
<feature type="transmembrane region" description="Helical" evidence="6">
    <location>
        <begin position="312"/>
        <end position="334"/>
    </location>
</feature>
<evidence type="ECO:0000256" key="1">
    <source>
        <dbReference type="ARBA" id="ARBA00004141"/>
    </source>
</evidence>
<comment type="caution">
    <text evidence="7">The sequence shown here is derived from an EMBL/GenBank/DDBJ whole genome shotgun (WGS) entry which is preliminary data.</text>
</comment>
<keyword evidence="3 6" id="KW-0812">Transmembrane</keyword>
<keyword evidence="8" id="KW-1185">Reference proteome</keyword>
<dbReference type="PANTHER" id="PTHR21716:SF16">
    <property type="entry name" value="BLL1467 PROTEIN"/>
    <property type="match status" value="1"/>
</dbReference>
<protein>
    <submittedName>
        <fullName evidence="7">AI-2E family transporter</fullName>
    </submittedName>
</protein>
<dbReference type="Pfam" id="PF01594">
    <property type="entry name" value="AI-2E_transport"/>
    <property type="match status" value="1"/>
</dbReference>
<proteinExistence type="inferred from homology"/>
<organism evidence="7 8">
    <name type="scientific">Ancylobacter oerskovii</name>
    <dbReference type="NCBI Taxonomy" id="459519"/>
    <lineage>
        <taxon>Bacteria</taxon>
        <taxon>Pseudomonadati</taxon>
        <taxon>Pseudomonadota</taxon>
        <taxon>Alphaproteobacteria</taxon>
        <taxon>Hyphomicrobiales</taxon>
        <taxon>Xanthobacteraceae</taxon>
        <taxon>Ancylobacter</taxon>
    </lineage>
</organism>
<keyword evidence="5 6" id="KW-0472">Membrane</keyword>
<keyword evidence="4 6" id="KW-1133">Transmembrane helix</keyword>
<dbReference type="PANTHER" id="PTHR21716">
    <property type="entry name" value="TRANSMEMBRANE PROTEIN"/>
    <property type="match status" value="1"/>
</dbReference>
<comment type="subcellular location">
    <subcellularLocation>
        <location evidence="1">Membrane</location>
        <topology evidence="1">Multi-pass membrane protein</topology>
    </subcellularLocation>
</comment>
<gene>
    <name evidence="7" type="ORF">ACFSNC_20610</name>
</gene>
<evidence type="ECO:0000256" key="4">
    <source>
        <dbReference type="ARBA" id="ARBA00022989"/>
    </source>
</evidence>
<feature type="transmembrane region" description="Helical" evidence="6">
    <location>
        <begin position="103"/>
        <end position="124"/>
    </location>
</feature>
<name>A0ABW4Z2Y9_9HYPH</name>
<evidence type="ECO:0000256" key="5">
    <source>
        <dbReference type="ARBA" id="ARBA00023136"/>
    </source>
</evidence>
<reference evidence="8" key="1">
    <citation type="journal article" date="2019" name="Int. J. Syst. Evol. Microbiol.">
        <title>The Global Catalogue of Microorganisms (GCM) 10K type strain sequencing project: providing services to taxonomists for standard genome sequencing and annotation.</title>
        <authorList>
            <consortium name="The Broad Institute Genomics Platform"/>
            <consortium name="The Broad Institute Genome Sequencing Center for Infectious Disease"/>
            <person name="Wu L."/>
            <person name="Ma J."/>
        </authorList>
    </citation>
    <scope>NUCLEOTIDE SEQUENCE [LARGE SCALE GENOMIC DNA]</scope>
    <source>
        <strain evidence="8">CCM 7435</strain>
    </source>
</reference>
<dbReference type="RefSeq" id="WP_378296848.1">
    <property type="nucleotide sequence ID" value="NZ_JBHUHD010000001.1"/>
</dbReference>
<feature type="transmembrane region" description="Helical" evidence="6">
    <location>
        <begin position="186"/>
        <end position="208"/>
    </location>
</feature>
<evidence type="ECO:0000313" key="7">
    <source>
        <dbReference type="EMBL" id="MFD2142817.1"/>
    </source>
</evidence>
<feature type="transmembrane region" description="Helical" evidence="6">
    <location>
        <begin position="46"/>
        <end position="67"/>
    </location>
</feature>
<evidence type="ECO:0000313" key="8">
    <source>
        <dbReference type="Proteomes" id="UP001597299"/>
    </source>
</evidence>
<sequence>MRGEAGDTVNIQRGVIGEAAGQATDQMGHPVRGGLRGARSGQADLLWLRLSQLAAITLAALALAGVLVVARAVLIPIVAAVIIGSVIGPFIEALARRGIPSPVAAVLIVIAMVAAFYGATTVLAGPLASWIERAPEIGEILRERFATLRPAVQRMLSFVEALESIGRATEPPVAVTISDSRMLESAIGMVTPALGALILFVGSLLFFLAGRIQIKRKVVQAIGPRAGRLTALKVFREIETRLGTYLVTATFINVGLGVATGLLTWSLGLPTPIMWAVLAAVLNYIPYVGPAAMTLVLAMVGIVSFPNLVEGLLPAALFVVITSIEGQFLTPLIVGRRVALNPFAVFLSMALWTWLWGPVGTFLSVPLLIAAMALVDALLAARRPQLPG</sequence>
<dbReference type="EMBL" id="JBHUHD010000001">
    <property type="protein sequence ID" value="MFD2142817.1"/>
    <property type="molecule type" value="Genomic_DNA"/>
</dbReference>
<accession>A0ABW4Z2Y9</accession>